<evidence type="ECO:0000313" key="6">
    <source>
        <dbReference type="EMBL" id="VEL22369.1"/>
    </source>
</evidence>
<evidence type="ECO:0000256" key="3">
    <source>
        <dbReference type="ARBA" id="ARBA00022692"/>
    </source>
</evidence>
<dbReference type="InterPro" id="IPR050352">
    <property type="entry name" value="ABCG_transporters"/>
</dbReference>
<dbReference type="EMBL" id="CAAALY010056059">
    <property type="protein sequence ID" value="VEL22369.1"/>
    <property type="molecule type" value="Genomic_DNA"/>
</dbReference>
<accession>A0A3S5AQ82</accession>
<evidence type="ECO:0000313" key="7">
    <source>
        <dbReference type="Proteomes" id="UP000784294"/>
    </source>
</evidence>
<organism evidence="6 7">
    <name type="scientific">Protopolystoma xenopodis</name>
    <dbReference type="NCBI Taxonomy" id="117903"/>
    <lineage>
        <taxon>Eukaryota</taxon>
        <taxon>Metazoa</taxon>
        <taxon>Spiralia</taxon>
        <taxon>Lophotrochozoa</taxon>
        <taxon>Platyhelminthes</taxon>
        <taxon>Monogenea</taxon>
        <taxon>Polyopisthocotylea</taxon>
        <taxon>Polystomatidea</taxon>
        <taxon>Polystomatidae</taxon>
        <taxon>Protopolystoma</taxon>
    </lineage>
</organism>
<dbReference type="Proteomes" id="UP000784294">
    <property type="component" value="Unassembled WGS sequence"/>
</dbReference>
<dbReference type="AlphaFoldDB" id="A0A3S5AQ82"/>
<comment type="caution">
    <text evidence="6">The sequence shown here is derived from an EMBL/GenBank/DDBJ whole genome shotgun (WGS) entry which is preliminary data.</text>
</comment>
<gene>
    <name evidence="6" type="ORF">PXEA_LOCUS15809</name>
</gene>
<dbReference type="GO" id="GO:0042626">
    <property type="term" value="F:ATPase-coupled transmembrane transporter activity"/>
    <property type="evidence" value="ECO:0007669"/>
    <property type="project" value="TreeGrafter"/>
</dbReference>
<evidence type="ECO:0000256" key="1">
    <source>
        <dbReference type="ARBA" id="ARBA00004141"/>
    </source>
</evidence>
<dbReference type="Gene3D" id="3.40.50.300">
    <property type="entry name" value="P-loop containing nucleotide triphosphate hydrolases"/>
    <property type="match status" value="1"/>
</dbReference>
<keyword evidence="5" id="KW-0472">Membrane</keyword>
<evidence type="ECO:0008006" key="8">
    <source>
        <dbReference type="Google" id="ProtNLM"/>
    </source>
</evidence>
<evidence type="ECO:0000256" key="4">
    <source>
        <dbReference type="ARBA" id="ARBA00022989"/>
    </source>
</evidence>
<dbReference type="OrthoDB" id="6269864at2759"/>
<comment type="subcellular location">
    <subcellularLocation>
        <location evidence="1">Membrane</location>
        <topology evidence="1">Multi-pass membrane protein</topology>
    </subcellularLocation>
</comment>
<keyword evidence="3" id="KW-0812">Transmembrane</keyword>
<evidence type="ECO:0000256" key="2">
    <source>
        <dbReference type="ARBA" id="ARBA00022448"/>
    </source>
</evidence>
<reference evidence="6" key="1">
    <citation type="submission" date="2018-11" db="EMBL/GenBank/DDBJ databases">
        <authorList>
            <consortium name="Pathogen Informatics"/>
        </authorList>
    </citation>
    <scope>NUCLEOTIDE SEQUENCE</scope>
</reference>
<dbReference type="PANTHER" id="PTHR48041">
    <property type="entry name" value="ABC TRANSPORTER G FAMILY MEMBER 28"/>
    <property type="match status" value="1"/>
</dbReference>
<keyword evidence="7" id="KW-1185">Reference proteome</keyword>
<dbReference type="GO" id="GO:0005886">
    <property type="term" value="C:plasma membrane"/>
    <property type="evidence" value="ECO:0007669"/>
    <property type="project" value="TreeGrafter"/>
</dbReference>
<dbReference type="InterPro" id="IPR027417">
    <property type="entry name" value="P-loop_NTPase"/>
</dbReference>
<dbReference type="PANTHER" id="PTHR48041:SF116">
    <property type="entry name" value="PROTEIN BROWN"/>
    <property type="match status" value="1"/>
</dbReference>
<keyword evidence="2" id="KW-0813">Transport</keyword>
<keyword evidence="4" id="KW-1133">Transmembrane helix</keyword>
<name>A0A3S5AQ82_9PLAT</name>
<proteinExistence type="predicted"/>
<sequence>MVLYDYPLITSRQDDIVMGALTVRENIAFSAALRLSADIDAKTKHARVNQVLAELGLNAVADVKVMLMLKTRMHYSYRVYWSSVFFELSIVFVTTSKSVI</sequence>
<evidence type="ECO:0000256" key="5">
    <source>
        <dbReference type="ARBA" id="ARBA00023136"/>
    </source>
</evidence>
<protein>
    <recommendedName>
        <fullName evidence="8">ABC transporter domain-containing protein</fullName>
    </recommendedName>
</protein>